<dbReference type="VEuPathDB" id="FungiDB:I7I53_10834"/>
<protein>
    <submittedName>
        <fullName evidence="2">Uncharacterized protein</fullName>
    </submittedName>
</protein>
<dbReference type="Proteomes" id="UP000663419">
    <property type="component" value="Chromosome 1"/>
</dbReference>
<keyword evidence="1" id="KW-1133">Transmembrane helix</keyword>
<accession>A0A8A1L9D6</accession>
<keyword evidence="1" id="KW-0472">Membrane</keyword>
<evidence type="ECO:0000313" key="3">
    <source>
        <dbReference type="Proteomes" id="UP000663419"/>
    </source>
</evidence>
<gene>
    <name evidence="2" type="ORF">I7I53_10834</name>
</gene>
<evidence type="ECO:0000313" key="2">
    <source>
        <dbReference type="EMBL" id="QSS50221.1"/>
    </source>
</evidence>
<proteinExistence type="predicted"/>
<sequence length="75" mass="8632">MSANILHISFQLTKCPRYIYMGSLPFEFMFLLISPQTFLVITLLSFFSSLYSSVLCLSVRCICYHLACYKLAFSV</sequence>
<feature type="transmembrane region" description="Helical" evidence="1">
    <location>
        <begin position="28"/>
        <end position="51"/>
    </location>
</feature>
<evidence type="ECO:0000256" key="1">
    <source>
        <dbReference type="SAM" id="Phobius"/>
    </source>
</evidence>
<dbReference type="AlphaFoldDB" id="A0A8A1L9D6"/>
<organism evidence="2 3">
    <name type="scientific">Ajellomyces capsulatus (strain H88)</name>
    <name type="common">Darling's disease fungus</name>
    <name type="synonym">Histoplasma capsulatum</name>
    <dbReference type="NCBI Taxonomy" id="544711"/>
    <lineage>
        <taxon>Eukaryota</taxon>
        <taxon>Fungi</taxon>
        <taxon>Dikarya</taxon>
        <taxon>Ascomycota</taxon>
        <taxon>Pezizomycotina</taxon>
        <taxon>Eurotiomycetes</taxon>
        <taxon>Eurotiomycetidae</taxon>
        <taxon>Onygenales</taxon>
        <taxon>Ajellomycetaceae</taxon>
        <taxon>Histoplasma</taxon>
    </lineage>
</organism>
<keyword evidence="1" id="KW-0812">Transmembrane</keyword>
<dbReference type="EMBL" id="CP069102">
    <property type="protein sequence ID" value="QSS50221.1"/>
    <property type="molecule type" value="Genomic_DNA"/>
</dbReference>
<reference evidence="2" key="1">
    <citation type="submission" date="2021-01" db="EMBL/GenBank/DDBJ databases">
        <title>Chromosome-level genome assembly of a human fungal pathogen reveals clustering of transcriptionally co-regulated genes.</title>
        <authorList>
            <person name="Voorhies M."/>
            <person name="Cohen S."/>
            <person name="Shea T.P."/>
            <person name="Petrus S."/>
            <person name="Munoz J.F."/>
            <person name="Poplawski S."/>
            <person name="Goldman W.E."/>
            <person name="Michael T."/>
            <person name="Cuomo C.A."/>
            <person name="Sil A."/>
            <person name="Beyhan S."/>
        </authorList>
    </citation>
    <scope>NUCLEOTIDE SEQUENCE</scope>
    <source>
        <strain evidence="2">H88</strain>
    </source>
</reference>
<name>A0A8A1L9D6_AJEC8</name>